<feature type="region of interest" description="Disordered" evidence="1">
    <location>
        <begin position="129"/>
        <end position="188"/>
    </location>
</feature>
<evidence type="ECO:0000313" key="2">
    <source>
        <dbReference type="EMBL" id="PWN20769.1"/>
    </source>
</evidence>
<feature type="region of interest" description="Disordered" evidence="1">
    <location>
        <begin position="369"/>
        <end position="389"/>
    </location>
</feature>
<feature type="compositionally biased region" description="Acidic residues" evidence="1">
    <location>
        <begin position="145"/>
        <end position="154"/>
    </location>
</feature>
<feature type="region of interest" description="Disordered" evidence="1">
    <location>
        <begin position="1"/>
        <end position="50"/>
    </location>
</feature>
<feature type="compositionally biased region" description="Polar residues" evidence="1">
    <location>
        <begin position="9"/>
        <end position="34"/>
    </location>
</feature>
<reference evidence="2 3" key="1">
    <citation type="journal article" date="2018" name="Mol. Biol. Evol.">
        <title>Broad Genomic Sampling Reveals a Smut Pathogenic Ancestry of the Fungal Clade Ustilaginomycotina.</title>
        <authorList>
            <person name="Kijpornyongpan T."/>
            <person name="Mondo S.J."/>
            <person name="Barry K."/>
            <person name="Sandor L."/>
            <person name="Lee J."/>
            <person name="Lipzen A."/>
            <person name="Pangilinan J."/>
            <person name="LaButti K."/>
            <person name="Hainaut M."/>
            <person name="Henrissat B."/>
            <person name="Grigoriev I.V."/>
            <person name="Spatafora J.W."/>
            <person name="Aime M.C."/>
        </authorList>
    </citation>
    <scope>NUCLEOTIDE SEQUENCE [LARGE SCALE GENOMIC DNA]</scope>
    <source>
        <strain evidence="2 3">MCA 4718</strain>
    </source>
</reference>
<evidence type="ECO:0008006" key="4">
    <source>
        <dbReference type="Google" id="ProtNLM"/>
    </source>
</evidence>
<feature type="region of interest" description="Disordered" evidence="1">
    <location>
        <begin position="251"/>
        <end position="277"/>
    </location>
</feature>
<dbReference type="InterPro" id="IPR006886">
    <property type="entry name" value="RNA_pol_III_Rpc5"/>
</dbReference>
<evidence type="ECO:0000313" key="3">
    <source>
        <dbReference type="Proteomes" id="UP000245942"/>
    </source>
</evidence>
<dbReference type="PANTHER" id="PTHR12069">
    <property type="entry name" value="DNA-DIRECTED RNA POLYMERASES III 80 KDA POLYPEPTIDE RNA POLYMERASE III SUBUNIT 5"/>
    <property type="match status" value="1"/>
</dbReference>
<dbReference type="GO" id="GO:0005666">
    <property type="term" value="C:RNA polymerase III complex"/>
    <property type="evidence" value="ECO:0007669"/>
    <property type="project" value="TreeGrafter"/>
</dbReference>
<evidence type="ECO:0000256" key="1">
    <source>
        <dbReference type="SAM" id="MobiDB-lite"/>
    </source>
</evidence>
<dbReference type="OrthoDB" id="340681at2759"/>
<dbReference type="AlphaFoldDB" id="A0A316U6B4"/>
<dbReference type="RefSeq" id="XP_025347929.1">
    <property type="nucleotide sequence ID" value="XM_025493572.1"/>
</dbReference>
<dbReference type="EMBL" id="KZ819327">
    <property type="protein sequence ID" value="PWN20769.1"/>
    <property type="molecule type" value="Genomic_DNA"/>
</dbReference>
<feature type="region of interest" description="Disordered" evidence="1">
    <location>
        <begin position="291"/>
        <end position="315"/>
    </location>
</feature>
<dbReference type="GeneID" id="37015306"/>
<dbReference type="Pfam" id="PF04801">
    <property type="entry name" value="RPC5"/>
    <property type="match status" value="2"/>
</dbReference>
<keyword evidence="3" id="KW-1185">Reference proteome</keyword>
<dbReference type="STRING" id="1684307.A0A316U6B4"/>
<accession>A0A316U6B4</accession>
<dbReference type="GO" id="GO:0042797">
    <property type="term" value="P:tRNA transcription by RNA polymerase III"/>
    <property type="evidence" value="ECO:0007669"/>
    <property type="project" value="TreeGrafter"/>
</dbReference>
<gene>
    <name evidence="2" type="ORF">BCV69DRAFT_287525</name>
</gene>
<name>A0A316U6B4_9BASI</name>
<organism evidence="2 3">
    <name type="scientific">Pseudomicrostroma glucosiphilum</name>
    <dbReference type="NCBI Taxonomy" id="1684307"/>
    <lineage>
        <taxon>Eukaryota</taxon>
        <taxon>Fungi</taxon>
        <taxon>Dikarya</taxon>
        <taxon>Basidiomycota</taxon>
        <taxon>Ustilaginomycotina</taxon>
        <taxon>Exobasidiomycetes</taxon>
        <taxon>Microstromatales</taxon>
        <taxon>Microstromatales incertae sedis</taxon>
        <taxon>Pseudomicrostroma</taxon>
    </lineage>
</organism>
<dbReference type="PANTHER" id="PTHR12069:SF0">
    <property type="entry name" value="DNA-DIRECTED RNA POLYMERASE III SUBUNIT RPC5"/>
    <property type="match status" value="1"/>
</dbReference>
<sequence length="389" mass="41841">MADDDAAAPSNQNVDSAQGDSSTAGPSEQDTSTVQDDDEQDAKPEFDDPNLLASYPIYLSHSIPSTSSLQLFQYPTYPNKAPLPLPNYSRERGLTHAIRWRPNAGWVQVELPLDLRAALYHKEKGEEMAKGAEKMGGQIGSGNPADDDAGEEEALPWARRRGSKKSSRANDSDEEMAGIGGARGPSRKLEKMRLESEVMPHMTKYCVGVMRDQALHLTQLDRILQLRPSMHHLDGLDALEAEDKRNAAKAFAGEQTGNESEGGEGAPHPAAAAKKEKKTAYNVGVKFNGTPGGPGAGGGGGFGGRGQGDGPGYDARDALMASRRRAEGENWVELEWRDLHGHHKEDVQATISSQLFAGSKAKLKCRTKPRDYLPASLGSDPPMTAGAMK</sequence>
<dbReference type="Proteomes" id="UP000245942">
    <property type="component" value="Unassembled WGS sequence"/>
</dbReference>
<feature type="compositionally biased region" description="Gly residues" evidence="1">
    <location>
        <begin position="291"/>
        <end position="311"/>
    </location>
</feature>
<feature type="compositionally biased region" description="Basic residues" evidence="1">
    <location>
        <begin position="158"/>
        <end position="167"/>
    </location>
</feature>
<proteinExistence type="predicted"/>
<protein>
    <recommendedName>
        <fullName evidence="4">Sin-like protein conserved region domain-containing protein</fullName>
    </recommendedName>
</protein>